<dbReference type="AlphaFoldDB" id="A0A0B2JQ01"/>
<name>A0A0B2JQ01_9FIRM</name>
<dbReference type="PANTHER" id="PTHR43567:SF1">
    <property type="entry name" value="FLAVOREDOXIN"/>
    <property type="match status" value="1"/>
</dbReference>
<dbReference type="InterPro" id="IPR052174">
    <property type="entry name" value="Flavoredoxin"/>
</dbReference>
<dbReference type="InterPro" id="IPR002563">
    <property type="entry name" value="Flavin_Rdtase-like_dom"/>
</dbReference>
<gene>
    <name evidence="5" type="ORF">NZ47_13055</name>
</gene>
<evidence type="ECO:0000256" key="2">
    <source>
        <dbReference type="ARBA" id="ARBA00022630"/>
    </source>
</evidence>
<keyword evidence="2" id="KW-0285">Flavoprotein</keyword>
<evidence type="ECO:0000313" key="5">
    <source>
        <dbReference type="EMBL" id="KHM48431.1"/>
    </source>
</evidence>
<comment type="cofactor">
    <cofactor evidence="1">
        <name>FMN</name>
        <dbReference type="ChEBI" id="CHEBI:58210"/>
    </cofactor>
</comment>
<dbReference type="Proteomes" id="UP000030993">
    <property type="component" value="Unassembled WGS sequence"/>
</dbReference>
<evidence type="ECO:0000259" key="4">
    <source>
        <dbReference type="Pfam" id="PF01613"/>
    </source>
</evidence>
<organism evidence="5 6">
    <name type="scientific">Anaerovibrio lipolyticus</name>
    <dbReference type="NCBI Taxonomy" id="82374"/>
    <lineage>
        <taxon>Bacteria</taxon>
        <taxon>Bacillati</taxon>
        <taxon>Bacillota</taxon>
        <taxon>Negativicutes</taxon>
        <taxon>Selenomonadales</taxon>
        <taxon>Selenomonadaceae</taxon>
        <taxon>Anaerovibrio</taxon>
    </lineage>
</organism>
<dbReference type="GO" id="GO:0010181">
    <property type="term" value="F:FMN binding"/>
    <property type="evidence" value="ECO:0007669"/>
    <property type="project" value="InterPro"/>
</dbReference>
<dbReference type="STRING" id="82374.NZ47_13055"/>
<dbReference type="Pfam" id="PF01613">
    <property type="entry name" value="Flavin_Reduct"/>
    <property type="match status" value="1"/>
</dbReference>
<evidence type="ECO:0000256" key="1">
    <source>
        <dbReference type="ARBA" id="ARBA00001917"/>
    </source>
</evidence>
<feature type="domain" description="Flavin reductase like" evidence="4">
    <location>
        <begin position="12"/>
        <end position="144"/>
    </location>
</feature>
<comment type="similarity">
    <text evidence="3">Belongs to the flavoredoxin family.</text>
</comment>
<dbReference type="SUPFAM" id="SSF50475">
    <property type="entry name" value="FMN-binding split barrel"/>
    <property type="match status" value="1"/>
</dbReference>
<keyword evidence="6" id="KW-1185">Reference proteome</keyword>
<dbReference type="Gene3D" id="2.30.110.10">
    <property type="entry name" value="Electron Transport, Fmn-binding Protein, Chain A"/>
    <property type="match status" value="1"/>
</dbReference>
<dbReference type="EMBL" id="JSCE01000242">
    <property type="protein sequence ID" value="KHM48431.1"/>
    <property type="molecule type" value="Genomic_DNA"/>
</dbReference>
<evidence type="ECO:0000256" key="3">
    <source>
        <dbReference type="ARBA" id="ARBA00038054"/>
    </source>
</evidence>
<dbReference type="PANTHER" id="PTHR43567">
    <property type="entry name" value="FLAVOREDOXIN-RELATED-RELATED"/>
    <property type="match status" value="1"/>
</dbReference>
<reference evidence="5 6" key="1">
    <citation type="journal article" date="2013" name="PLoS ONE">
        <title>Identification and characterization of three novel lipases belonging to families II and V from Anaerovibrio lipolyticus 5ST.</title>
        <authorList>
            <person name="Prive F."/>
            <person name="Kaderbhai N.N."/>
            <person name="Girdwood S."/>
            <person name="Worgan H.J."/>
            <person name="Pinloche E."/>
            <person name="Scollan N.D."/>
            <person name="Huws S.A."/>
            <person name="Newbold C.J."/>
        </authorList>
    </citation>
    <scope>NUCLEOTIDE SEQUENCE [LARGE SCALE GENOMIC DNA]</scope>
    <source>
        <strain evidence="5 6">5S</strain>
    </source>
</reference>
<dbReference type="RefSeq" id="WP_039211833.1">
    <property type="nucleotide sequence ID" value="NZ_JSCE01000242.1"/>
</dbReference>
<accession>A0A0B2JQ01</accession>
<comment type="caution">
    <text evidence="5">The sequence shown here is derived from an EMBL/GenBank/DDBJ whole genome shotgun (WGS) entry which is preliminary data.</text>
</comment>
<sequence>MRKNFGAKPWVYPQPVFIVATYDNEGNPNAMNAAWGGIHDDDEIFICMGANHKTSDNLEARKAFTVSIGDVSHMVECDYVGIESGLKVPDKFKKAGFTATKSEFVDAPIINELPMAFECEVLRYDREACRLVGKIKNVSIDERVLTSDDKVDVAKLAPIIFDGVNHTYLQINEKPVGKAFHDGAKLK</sequence>
<dbReference type="eggNOG" id="COG1853">
    <property type="taxonomic scope" value="Bacteria"/>
</dbReference>
<dbReference type="GO" id="GO:0016646">
    <property type="term" value="F:oxidoreductase activity, acting on the CH-NH group of donors, NAD or NADP as acceptor"/>
    <property type="evidence" value="ECO:0007669"/>
    <property type="project" value="UniProtKB-ARBA"/>
</dbReference>
<protein>
    <submittedName>
        <fullName evidence="5">Flavin oxidoreductase</fullName>
    </submittedName>
</protein>
<dbReference type="InterPro" id="IPR012349">
    <property type="entry name" value="Split_barrel_FMN-bd"/>
</dbReference>
<proteinExistence type="inferred from homology"/>
<evidence type="ECO:0000313" key="6">
    <source>
        <dbReference type="Proteomes" id="UP000030993"/>
    </source>
</evidence>